<evidence type="ECO:0000313" key="5">
    <source>
        <dbReference type="EMBL" id="MDO7907634.1"/>
    </source>
</evidence>
<dbReference type="InterPro" id="IPR003593">
    <property type="entry name" value="AAA+_ATPase"/>
</dbReference>
<dbReference type="SUPFAM" id="SSF52540">
    <property type="entry name" value="P-loop containing nucleoside triphosphate hydrolases"/>
    <property type="match status" value="1"/>
</dbReference>
<reference evidence="5 6" key="1">
    <citation type="submission" date="2023-07" db="EMBL/GenBank/DDBJ databases">
        <title>Paenibacillus sp. JX-17 nov. isolated from soil.</title>
        <authorList>
            <person name="Wan Y."/>
            <person name="Liu B."/>
        </authorList>
    </citation>
    <scope>NUCLEOTIDE SEQUENCE [LARGE SCALE GENOMIC DNA]</scope>
    <source>
        <strain evidence="5 6">JX-17</strain>
    </source>
</reference>
<feature type="domain" description="ABC transporter" evidence="4">
    <location>
        <begin position="1"/>
        <end position="226"/>
    </location>
</feature>
<keyword evidence="1" id="KW-0813">Transport</keyword>
<dbReference type="Proteomes" id="UP001240171">
    <property type="component" value="Unassembled WGS sequence"/>
</dbReference>
<dbReference type="RefSeq" id="WP_305024842.1">
    <property type="nucleotide sequence ID" value="NZ_JAUQTB010000008.1"/>
</dbReference>
<dbReference type="PANTHER" id="PTHR42939:SF1">
    <property type="entry name" value="ABC TRANSPORTER ATP-BINDING PROTEIN ALBC-RELATED"/>
    <property type="match status" value="1"/>
</dbReference>
<dbReference type="Pfam" id="PF00005">
    <property type="entry name" value="ABC_tran"/>
    <property type="match status" value="1"/>
</dbReference>
<dbReference type="Gene3D" id="3.40.50.300">
    <property type="entry name" value="P-loop containing nucleotide triphosphate hydrolases"/>
    <property type="match status" value="1"/>
</dbReference>
<evidence type="ECO:0000313" key="6">
    <source>
        <dbReference type="Proteomes" id="UP001240171"/>
    </source>
</evidence>
<dbReference type="InterPro" id="IPR027417">
    <property type="entry name" value="P-loop_NTPase"/>
</dbReference>
<dbReference type="InterPro" id="IPR051782">
    <property type="entry name" value="ABC_Transporter_VariousFunc"/>
</dbReference>
<evidence type="ECO:0000256" key="2">
    <source>
        <dbReference type="ARBA" id="ARBA00022741"/>
    </source>
</evidence>
<organism evidence="5 6">
    <name type="scientific">Paenibacillus lacisoli</name>
    <dbReference type="NCBI Taxonomy" id="3064525"/>
    <lineage>
        <taxon>Bacteria</taxon>
        <taxon>Bacillati</taxon>
        <taxon>Bacillota</taxon>
        <taxon>Bacilli</taxon>
        <taxon>Bacillales</taxon>
        <taxon>Paenibacillaceae</taxon>
        <taxon>Paenibacillus</taxon>
    </lineage>
</organism>
<sequence length="231" mass="26727">MKADQLYFHYPKSGRVLFDHISFSLQHERVNVLAGPNGIGKTTLFDCICGILKPQQGQLEFPPARDIMYLTQNIYFSPEMRGRDFAKLLRSLSGQRSSQDPLDYVDRDNTYDRELITRLWDLKIGRMSVGERKQLFVKMLIQSDRSLYLFDEPTSGVDPSSRFHILRTIQALAASGKTVLMTTHQLHELQELDSHFILLNHGKVQYEGDFQTWLNQYPTQDPDQAFDLAVR</sequence>
<evidence type="ECO:0000256" key="3">
    <source>
        <dbReference type="ARBA" id="ARBA00022840"/>
    </source>
</evidence>
<keyword evidence="3 5" id="KW-0067">ATP-binding</keyword>
<dbReference type="PROSITE" id="PS50893">
    <property type="entry name" value="ABC_TRANSPORTER_2"/>
    <property type="match status" value="1"/>
</dbReference>
<gene>
    <name evidence="5" type="ORF">Q5741_14585</name>
</gene>
<dbReference type="InterPro" id="IPR003439">
    <property type="entry name" value="ABC_transporter-like_ATP-bd"/>
</dbReference>
<keyword evidence="6" id="KW-1185">Reference proteome</keyword>
<proteinExistence type="predicted"/>
<protein>
    <submittedName>
        <fullName evidence="5">ABC transporter ATP-binding protein</fullName>
    </submittedName>
</protein>
<comment type="caution">
    <text evidence="5">The sequence shown here is derived from an EMBL/GenBank/DDBJ whole genome shotgun (WGS) entry which is preliminary data.</text>
</comment>
<dbReference type="EMBL" id="JAUQTB010000008">
    <property type="protein sequence ID" value="MDO7907634.1"/>
    <property type="molecule type" value="Genomic_DNA"/>
</dbReference>
<evidence type="ECO:0000259" key="4">
    <source>
        <dbReference type="PROSITE" id="PS50893"/>
    </source>
</evidence>
<accession>A0ABT9CED2</accession>
<dbReference type="GO" id="GO:0005524">
    <property type="term" value="F:ATP binding"/>
    <property type="evidence" value="ECO:0007669"/>
    <property type="project" value="UniProtKB-KW"/>
</dbReference>
<dbReference type="PANTHER" id="PTHR42939">
    <property type="entry name" value="ABC TRANSPORTER ATP-BINDING PROTEIN ALBC-RELATED"/>
    <property type="match status" value="1"/>
</dbReference>
<keyword evidence="2" id="KW-0547">Nucleotide-binding</keyword>
<evidence type="ECO:0000256" key="1">
    <source>
        <dbReference type="ARBA" id="ARBA00022448"/>
    </source>
</evidence>
<name>A0ABT9CED2_9BACL</name>
<dbReference type="SMART" id="SM00382">
    <property type="entry name" value="AAA"/>
    <property type="match status" value="1"/>
</dbReference>